<organism evidence="2 4">
    <name type="scientific">Medicago truncatula</name>
    <name type="common">Barrel medic</name>
    <name type="synonym">Medicago tribuloides</name>
    <dbReference type="NCBI Taxonomy" id="3880"/>
    <lineage>
        <taxon>Eukaryota</taxon>
        <taxon>Viridiplantae</taxon>
        <taxon>Streptophyta</taxon>
        <taxon>Embryophyta</taxon>
        <taxon>Tracheophyta</taxon>
        <taxon>Spermatophyta</taxon>
        <taxon>Magnoliopsida</taxon>
        <taxon>eudicotyledons</taxon>
        <taxon>Gunneridae</taxon>
        <taxon>Pentapetalae</taxon>
        <taxon>rosids</taxon>
        <taxon>fabids</taxon>
        <taxon>Fabales</taxon>
        <taxon>Fabaceae</taxon>
        <taxon>Papilionoideae</taxon>
        <taxon>50 kb inversion clade</taxon>
        <taxon>NPAAA clade</taxon>
        <taxon>Hologalegina</taxon>
        <taxon>IRL clade</taxon>
        <taxon>Trifolieae</taxon>
        <taxon>Medicago</taxon>
    </lineage>
</organism>
<reference evidence="2 4" key="2">
    <citation type="journal article" date="2014" name="BMC Genomics">
        <title>An improved genome release (version Mt4.0) for the model legume Medicago truncatula.</title>
        <authorList>
            <person name="Tang H."/>
            <person name="Krishnakumar V."/>
            <person name="Bidwell S."/>
            <person name="Rosen B."/>
            <person name="Chan A."/>
            <person name="Zhou S."/>
            <person name="Gentzbittel L."/>
            <person name="Childs K.L."/>
            <person name="Yandell M."/>
            <person name="Gundlach H."/>
            <person name="Mayer K.F."/>
            <person name="Schwartz D.C."/>
            <person name="Town C.D."/>
        </authorList>
    </citation>
    <scope>GENOME REANNOTATION</scope>
    <source>
        <strain evidence="2">A17</strain>
        <strain evidence="3 4">cv. Jemalong A17</strain>
    </source>
</reference>
<reference evidence="3" key="3">
    <citation type="submission" date="2015-04" db="UniProtKB">
        <authorList>
            <consortium name="EnsemblPlants"/>
        </authorList>
    </citation>
    <scope>IDENTIFICATION</scope>
    <source>
        <strain evidence="3">cv. Jemalong A17</strain>
    </source>
</reference>
<dbReference type="EnsemblPlants" id="KEH26170">
    <property type="protein sequence ID" value="KEH26170"/>
    <property type="gene ID" value="MTR_6g045563"/>
</dbReference>
<reference evidence="2 4" key="1">
    <citation type="journal article" date="2011" name="Nature">
        <title>The Medicago genome provides insight into the evolution of rhizobial symbioses.</title>
        <authorList>
            <person name="Young N.D."/>
            <person name="Debelle F."/>
            <person name="Oldroyd G.E."/>
            <person name="Geurts R."/>
            <person name="Cannon S.B."/>
            <person name="Udvardi M.K."/>
            <person name="Benedito V.A."/>
            <person name="Mayer K.F."/>
            <person name="Gouzy J."/>
            <person name="Schoof H."/>
            <person name="Van de Peer Y."/>
            <person name="Proost S."/>
            <person name="Cook D.R."/>
            <person name="Meyers B.C."/>
            <person name="Spannagl M."/>
            <person name="Cheung F."/>
            <person name="De Mita S."/>
            <person name="Krishnakumar V."/>
            <person name="Gundlach H."/>
            <person name="Zhou S."/>
            <person name="Mudge J."/>
            <person name="Bharti A.K."/>
            <person name="Murray J.D."/>
            <person name="Naoumkina M.A."/>
            <person name="Rosen B."/>
            <person name="Silverstein K.A."/>
            <person name="Tang H."/>
            <person name="Rombauts S."/>
            <person name="Zhao P.X."/>
            <person name="Zhou P."/>
            <person name="Barbe V."/>
            <person name="Bardou P."/>
            <person name="Bechner M."/>
            <person name="Bellec A."/>
            <person name="Berger A."/>
            <person name="Berges H."/>
            <person name="Bidwell S."/>
            <person name="Bisseling T."/>
            <person name="Choisne N."/>
            <person name="Couloux A."/>
            <person name="Denny R."/>
            <person name="Deshpande S."/>
            <person name="Dai X."/>
            <person name="Doyle J.J."/>
            <person name="Dudez A.M."/>
            <person name="Farmer A.D."/>
            <person name="Fouteau S."/>
            <person name="Franken C."/>
            <person name="Gibelin C."/>
            <person name="Gish J."/>
            <person name="Goldstein S."/>
            <person name="Gonzalez A.J."/>
            <person name="Green P.J."/>
            <person name="Hallab A."/>
            <person name="Hartog M."/>
            <person name="Hua A."/>
            <person name="Humphray S.J."/>
            <person name="Jeong D.H."/>
            <person name="Jing Y."/>
            <person name="Jocker A."/>
            <person name="Kenton S.M."/>
            <person name="Kim D.J."/>
            <person name="Klee K."/>
            <person name="Lai H."/>
            <person name="Lang C."/>
            <person name="Lin S."/>
            <person name="Macmil S.L."/>
            <person name="Magdelenat G."/>
            <person name="Matthews L."/>
            <person name="McCorrison J."/>
            <person name="Monaghan E.L."/>
            <person name="Mun J.H."/>
            <person name="Najar F.Z."/>
            <person name="Nicholson C."/>
            <person name="Noirot C."/>
            <person name="O'Bleness M."/>
            <person name="Paule C.R."/>
            <person name="Poulain J."/>
            <person name="Prion F."/>
            <person name="Qin B."/>
            <person name="Qu C."/>
            <person name="Retzel E.F."/>
            <person name="Riddle C."/>
            <person name="Sallet E."/>
            <person name="Samain S."/>
            <person name="Samson N."/>
            <person name="Sanders I."/>
            <person name="Saurat O."/>
            <person name="Scarpelli C."/>
            <person name="Schiex T."/>
            <person name="Segurens B."/>
            <person name="Severin A.J."/>
            <person name="Sherrier D.J."/>
            <person name="Shi R."/>
            <person name="Sims S."/>
            <person name="Singer S.R."/>
            <person name="Sinharoy S."/>
            <person name="Sterck L."/>
            <person name="Viollet A."/>
            <person name="Wang B.B."/>
            <person name="Wang K."/>
            <person name="Wang M."/>
            <person name="Wang X."/>
            <person name="Warfsmann J."/>
            <person name="Weissenbach J."/>
            <person name="White D.D."/>
            <person name="White J.D."/>
            <person name="Wiley G.B."/>
            <person name="Wincker P."/>
            <person name="Xing Y."/>
            <person name="Yang L."/>
            <person name="Yao Z."/>
            <person name="Ying F."/>
            <person name="Zhai J."/>
            <person name="Zhou L."/>
            <person name="Zuber A."/>
            <person name="Denarie J."/>
            <person name="Dixon R.A."/>
            <person name="May G.D."/>
            <person name="Schwartz D.C."/>
            <person name="Rogers J."/>
            <person name="Quetier F."/>
            <person name="Town C.D."/>
            <person name="Roe B.A."/>
        </authorList>
    </citation>
    <scope>NUCLEOTIDE SEQUENCE [LARGE SCALE GENOMIC DNA]</scope>
    <source>
        <strain evidence="2">A17</strain>
        <strain evidence="3 4">cv. Jemalong A17</strain>
    </source>
</reference>
<name>A0A072UJZ8_MEDTR</name>
<sequence length="82" mass="9734">MEHDEDQLSNLPKVILHNILSRLPDKDAARARMFPELMDNFNNYVKRRFLRFNDNGLAMKKFKIGVKNVKLCSCMLKDVDHW</sequence>
<dbReference type="Pfam" id="PF00646">
    <property type="entry name" value="F-box"/>
    <property type="match status" value="1"/>
</dbReference>
<dbReference type="AlphaFoldDB" id="A0A072UJZ8"/>
<dbReference type="HOGENOM" id="CLU_2561810_0_0_1"/>
<dbReference type="EMBL" id="CM001222">
    <property type="protein sequence ID" value="KEH26170.1"/>
    <property type="molecule type" value="Genomic_DNA"/>
</dbReference>
<dbReference type="InterPro" id="IPR036047">
    <property type="entry name" value="F-box-like_dom_sf"/>
</dbReference>
<accession>A0A072UJZ8</accession>
<evidence type="ECO:0000313" key="2">
    <source>
        <dbReference type="EMBL" id="KEH26170.1"/>
    </source>
</evidence>
<gene>
    <name evidence="2" type="ordered locus">MTR_6g045563</name>
</gene>
<evidence type="ECO:0000259" key="1">
    <source>
        <dbReference type="Pfam" id="PF00646"/>
    </source>
</evidence>
<proteinExistence type="predicted"/>
<protein>
    <submittedName>
        <fullName evidence="2">F-box protein</fullName>
    </submittedName>
</protein>
<dbReference type="SUPFAM" id="SSF81383">
    <property type="entry name" value="F-box domain"/>
    <property type="match status" value="1"/>
</dbReference>
<keyword evidence="4" id="KW-1185">Reference proteome</keyword>
<feature type="domain" description="F-box" evidence="1">
    <location>
        <begin position="8"/>
        <end position="32"/>
    </location>
</feature>
<evidence type="ECO:0000313" key="3">
    <source>
        <dbReference type="EnsemblPlants" id="KEH26170"/>
    </source>
</evidence>
<dbReference type="InterPro" id="IPR001810">
    <property type="entry name" value="F-box_dom"/>
</dbReference>
<dbReference type="Proteomes" id="UP000002051">
    <property type="component" value="Chromosome 6"/>
</dbReference>
<evidence type="ECO:0000313" key="4">
    <source>
        <dbReference type="Proteomes" id="UP000002051"/>
    </source>
</evidence>